<evidence type="ECO:0000256" key="1">
    <source>
        <dbReference type="SAM" id="Coils"/>
    </source>
</evidence>
<feature type="domain" description="AprE-like long alpha-helical hairpin" evidence="3">
    <location>
        <begin position="93"/>
        <end position="281"/>
    </location>
</feature>
<gene>
    <name evidence="4" type="ORF">JCM19235_6796</name>
</gene>
<dbReference type="PANTHER" id="PTHR30386:SF17">
    <property type="entry name" value="ALKALINE PROTEASE SECRETION PROTEIN APRE"/>
    <property type="match status" value="1"/>
</dbReference>
<dbReference type="Proteomes" id="UP000029228">
    <property type="component" value="Unassembled WGS sequence"/>
</dbReference>
<accession>A0A090RUJ5</accession>
<protein>
    <submittedName>
        <fullName evidence="4">Type I secretion membrane fusion protein HlyD family</fullName>
    </submittedName>
</protein>
<evidence type="ECO:0000259" key="3">
    <source>
        <dbReference type="Pfam" id="PF25994"/>
    </source>
</evidence>
<keyword evidence="1" id="KW-0175">Coiled coil</keyword>
<evidence type="ECO:0000313" key="4">
    <source>
        <dbReference type="EMBL" id="GAL18243.1"/>
    </source>
</evidence>
<dbReference type="InterPro" id="IPR050739">
    <property type="entry name" value="MFP"/>
</dbReference>
<dbReference type="PRINTS" id="PR01490">
    <property type="entry name" value="RTXTOXIND"/>
</dbReference>
<keyword evidence="2" id="KW-0472">Membrane</keyword>
<comment type="caution">
    <text evidence="4">The sequence shown here is derived from an EMBL/GenBank/DDBJ whole genome shotgun (WGS) entry which is preliminary data.</text>
</comment>
<dbReference type="PANTHER" id="PTHR30386">
    <property type="entry name" value="MEMBRANE FUSION SUBUNIT OF EMRAB-TOLC MULTIDRUG EFFLUX PUMP"/>
    <property type="match status" value="1"/>
</dbReference>
<dbReference type="AlphaFoldDB" id="A0A090RUJ5"/>
<evidence type="ECO:0000256" key="2">
    <source>
        <dbReference type="SAM" id="Phobius"/>
    </source>
</evidence>
<keyword evidence="2" id="KW-0812">Transmembrane</keyword>
<keyword evidence="2" id="KW-1133">Transmembrane helix</keyword>
<sequence length="306" mass="34612">MNHLDSDLIQNNNKLVSTTLLILVIGVVLFVGWSLKAKLSSAAIAPGLIVVENKRKTIEHLEGGIAYSVLVSDGEHVVVGQALLKIADIATQSALRRGTLHWLSRRVEYKRLIAERDNKEEFESSLEHEQFAGLRLEYITMVENQQSLFASRKQMRALELSIMSSRKAELEARRSSFRSKLSQNSLAKGYLLEEIKMHELLLEDGYTSRIKLLELKRSQVLLDSDIIGIRAELASIEQSIIEVTRQLHAIEQKHTSEIEQLIAQVKNDLIAAEAELKIARDSMNARSSLVLPMESYKTLPFTRQDR</sequence>
<feature type="transmembrane region" description="Helical" evidence="2">
    <location>
        <begin position="15"/>
        <end position="35"/>
    </location>
</feature>
<organism evidence="4 5">
    <name type="scientific">Vibrio maritimus</name>
    <dbReference type="NCBI Taxonomy" id="990268"/>
    <lineage>
        <taxon>Bacteria</taxon>
        <taxon>Pseudomonadati</taxon>
        <taxon>Pseudomonadota</taxon>
        <taxon>Gammaproteobacteria</taxon>
        <taxon>Vibrionales</taxon>
        <taxon>Vibrionaceae</taxon>
        <taxon>Vibrio</taxon>
    </lineage>
</organism>
<dbReference type="InterPro" id="IPR058781">
    <property type="entry name" value="HH_AprE-like"/>
</dbReference>
<name>A0A090RUJ5_9VIBR</name>
<keyword evidence="5" id="KW-1185">Reference proteome</keyword>
<feature type="coiled-coil region" evidence="1">
    <location>
        <begin position="233"/>
        <end position="282"/>
    </location>
</feature>
<dbReference type="EMBL" id="BBMR01000002">
    <property type="protein sequence ID" value="GAL18243.1"/>
    <property type="molecule type" value="Genomic_DNA"/>
</dbReference>
<reference evidence="4 5" key="1">
    <citation type="submission" date="2014-09" db="EMBL/GenBank/DDBJ databases">
        <title>Vibrio maritimus JCM 19235. (C45) whole genome shotgun sequence.</title>
        <authorList>
            <person name="Sawabe T."/>
            <person name="Meirelles P."/>
            <person name="Nakanishi M."/>
            <person name="Sayaka M."/>
            <person name="Hattori M."/>
            <person name="Ohkuma M."/>
        </authorList>
    </citation>
    <scope>NUCLEOTIDE SEQUENCE [LARGE SCALE GENOMIC DNA]</scope>
    <source>
        <strain evidence="5">JCM19235</strain>
    </source>
</reference>
<evidence type="ECO:0000313" key="5">
    <source>
        <dbReference type="Proteomes" id="UP000029228"/>
    </source>
</evidence>
<dbReference type="Pfam" id="PF25994">
    <property type="entry name" value="HH_AprE"/>
    <property type="match status" value="1"/>
</dbReference>
<dbReference type="STRING" id="990268.JCM19235_6796"/>
<dbReference type="OrthoDB" id="9775513at2"/>
<proteinExistence type="predicted"/>